<dbReference type="AlphaFoldDB" id="A0A915U399"/>
<dbReference type="InterPro" id="IPR051258">
    <property type="entry name" value="Diverse_Substrate_Transporter"/>
</dbReference>
<reference evidence="8" key="1">
    <citation type="submission" date="2020-12" db="EMBL/GenBank/DDBJ databases">
        <title>Desulfobium dissulfuricans gen. nov., sp. nov., a novel mesophilic, sulfate-reducing bacterium isolated from a deep-sea hydrothermal vent.</title>
        <authorList>
            <person name="Hashimoto Y."/>
            <person name="Tame A."/>
            <person name="Sawayama S."/>
            <person name="Miyazaki J."/>
            <person name="Takai K."/>
            <person name="Nakagawa S."/>
        </authorList>
    </citation>
    <scope>NUCLEOTIDE SEQUENCE</scope>
    <source>
        <strain evidence="8">GF1</strain>
    </source>
</reference>
<keyword evidence="3 6" id="KW-0812">Transmembrane</keyword>
<dbReference type="GO" id="GO:0005886">
    <property type="term" value="C:plasma membrane"/>
    <property type="evidence" value="ECO:0007669"/>
    <property type="project" value="UniProtKB-SubCell"/>
</dbReference>
<feature type="transmembrane region" description="Helical" evidence="6">
    <location>
        <begin position="99"/>
        <end position="119"/>
    </location>
</feature>
<evidence type="ECO:0000256" key="6">
    <source>
        <dbReference type="SAM" id="Phobius"/>
    </source>
</evidence>
<sequence length="296" mass="32765">MKNQTRAYLLTTLVITFWATAASAFKIALRYVTPYTLLLYSILFSTMALLGIMVWQGRLGHLRTIRGKTLAKAALLGFLNPFLYYVVLFKAYAILPGQIAMSLNYGWPLVLTILSVPILRQHLSRSQLLAIIVSFLGAVIIATRGEFTSFGDVSRAGVLLAAGSTVIWATFWLFNARDGLDPVSKLFTGFCFGLFYTALFSPLAGTIELPPTRAWLPLIYVGLFEMGITYVLWLTALQLTTTAAKIGNLIYITPFFSLVILNLVVGEKIHPATFIGLFLIVSSIIFQSMQTKKQQA</sequence>
<keyword evidence="4 6" id="KW-1133">Transmembrane helix</keyword>
<feature type="transmembrane region" description="Helical" evidence="6">
    <location>
        <begin position="217"/>
        <end position="237"/>
    </location>
</feature>
<dbReference type="SUPFAM" id="SSF103481">
    <property type="entry name" value="Multidrug resistance efflux transporter EmrE"/>
    <property type="match status" value="2"/>
</dbReference>
<evidence type="ECO:0000256" key="3">
    <source>
        <dbReference type="ARBA" id="ARBA00022692"/>
    </source>
</evidence>
<dbReference type="KEGG" id="ddu:GF1_28700"/>
<dbReference type="InterPro" id="IPR037185">
    <property type="entry name" value="EmrE-like"/>
</dbReference>
<feature type="transmembrane region" description="Helical" evidence="6">
    <location>
        <begin position="34"/>
        <end position="55"/>
    </location>
</feature>
<feature type="domain" description="EamA" evidence="7">
    <location>
        <begin position="156"/>
        <end position="286"/>
    </location>
</feature>
<feature type="transmembrane region" description="Helical" evidence="6">
    <location>
        <begin position="126"/>
        <end position="144"/>
    </location>
</feature>
<evidence type="ECO:0000256" key="5">
    <source>
        <dbReference type="ARBA" id="ARBA00023136"/>
    </source>
</evidence>
<dbReference type="Proteomes" id="UP001063350">
    <property type="component" value="Chromosome"/>
</dbReference>
<evidence type="ECO:0000313" key="8">
    <source>
        <dbReference type="EMBL" id="BCO10494.1"/>
    </source>
</evidence>
<dbReference type="InterPro" id="IPR000620">
    <property type="entry name" value="EamA_dom"/>
</dbReference>
<evidence type="ECO:0000256" key="4">
    <source>
        <dbReference type="ARBA" id="ARBA00022989"/>
    </source>
</evidence>
<name>A0A915U399_9BACT</name>
<feature type="domain" description="EamA" evidence="7">
    <location>
        <begin position="7"/>
        <end position="142"/>
    </location>
</feature>
<organism evidence="8 9">
    <name type="scientific">Desulfolithobacter dissulfuricans</name>
    <dbReference type="NCBI Taxonomy" id="2795293"/>
    <lineage>
        <taxon>Bacteria</taxon>
        <taxon>Pseudomonadati</taxon>
        <taxon>Thermodesulfobacteriota</taxon>
        <taxon>Desulfobulbia</taxon>
        <taxon>Desulfobulbales</taxon>
        <taxon>Desulfobulbaceae</taxon>
        <taxon>Desulfolithobacter</taxon>
    </lineage>
</organism>
<keyword evidence="2" id="KW-1003">Cell membrane</keyword>
<evidence type="ECO:0000259" key="7">
    <source>
        <dbReference type="Pfam" id="PF00892"/>
    </source>
</evidence>
<comment type="subcellular location">
    <subcellularLocation>
        <location evidence="1">Cell membrane</location>
        <topology evidence="1">Multi-pass membrane protein</topology>
    </subcellularLocation>
</comment>
<dbReference type="Pfam" id="PF00892">
    <property type="entry name" value="EamA"/>
    <property type="match status" value="2"/>
</dbReference>
<evidence type="ECO:0000256" key="1">
    <source>
        <dbReference type="ARBA" id="ARBA00004651"/>
    </source>
</evidence>
<feature type="transmembrane region" description="Helical" evidence="6">
    <location>
        <begin position="272"/>
        <end position="289"/>
    </location>
</feature>
<keyword evidence="5 6" id="KW-0472">Membrane</keyword>
<evidence type="ECO:0000256" key="2">
    <source>
        <dbReference type="ARBA" id="ARBA00022475"/>
    </source>
</evidence>
<accession>A0A915U399</accession>
<feature type="transmembrane region" description="Helical" evidence="6">
    <location>
        <begin position="186"/>
        <end position="205"/>
    </location>
</feature>
<evidence type="ECO:0000313" key="9">
    <source>
        <dbReference type="Proteomes" id="UP001063350"/>
    </source>
</evidence>
<protein>
    <recommendedName>
        <fullName evidence="7">EamA domain-containing protein</fullName>
    </recommendedName>
</protein>
<dbReference type="EMBL" id="AP024233">
    <property type="protein sequence ID" value="BCO10494.1"/>
    <property type="molecule type" value="Genomic_DNA"/>
</dbReference>
<gene>
    <name evidence="8" type="ORF">GF1_28700</name>
</gene>
<dbReference type="PANTHER" id="PTHR42920:SF11">
    <property type="entry name" value="INNER MEMBRANE PROTEIN YTFF"/>
    <property type="match status" value="1"/>
</dbReference>
<proteinExistence type="predicted"/>
<feature type="transmembrane region" description="Helical" evidence="6">
    <location>
        <begin position="249"/>
        <end position="266"/>
    </location>
</feature>
<feature type="transmembrane region" description="Helical" evidence="6">
    <location>
        <begin position="75"/>
        <end position="93"/>
    </location>
</feature>
<feature type="transmembrane region" description="Helical" evidence="6">
    <location>
        <begin position="156"/>
        <end position="174"/>
    </location>
</feature>
<dbReference type="RefSeq" id="WP_267927223.1">
    <property type="nucleotide sequence ID" value="NZ_AP024233.1"/>
</dbReference>
<dbReference type="PANTHER" id="PTHR42920">
    <property type="entry name" value="OS03G0707200 PROTEIN-RELATED"/>
    <property type="match status" value="1"/>
</dbReference>
<keyword evidence="9" id="KW-1185">Reference proteome</keyword>